<keyword evidence="1" id="KW-0472">Membrane</keyword>
<protein>
    <submittedName>
        <fullName evidence="2">Uncharacterized protein</fullName>
    </submittedName>
</protein>
<comment type="caution">
    <text evidence="2">The sequence shown here is derived from an EMBL/GenBank/DDBJ whole genome shotgun (WGS) entry which is preliminary data.</text>
</comment>
<dbReference type="Proteomes" id="UP000652761">
    <property type="component" value="Unassembled WGS sequence"/>
</dbReference>
<dbReference type="AlphaFoldDB" id="A0A843XAD7"/>
<proteinExistence type="predicted"/>
<evidence type="ECO:0000256" key="1">
    <source>
        <dbReference type="SAM" id="Phobius"/>
    </source>
</evidence>
<feature type="transmembrane region" description="Helical" evidence="1">
    <location>
        <begin position="12"/>
        <end position="37"/>
    </location>
</feature>
<reference evidence="2" key="1">
    <citation type="submission" date="2017-07" db="EMBL/GenBank/DDBJ databases">
        <title>Taro Niue Genome Assembly and Annotation.</title>
        <authorList>
            <person name="Atibalentja N."/>
            <person name="Keating K."/>
            <person name="Fields C.J."/>
        </authorList>
    </citation>
    <scope>NUCLEOTIDE SEQUENCE</scope>
    <source>
        <strain evidence="2">Niue_2</strain>
        <tissue evidence="2">Leaf</tissue>
    </source>
</reference>
<dbReference type="EMBL" id="NMUH01006933">
    <property type="protein sequence ID" value="MQM16273.1"/>
    <property type="molecule type" value="Genomic_DNA"/>
</dbReference>
<keyword evidence="1" id="KW-0812">Transmembrane</keyword>
<name>A0A843XAD7_COLES</name>
<evidence type="ECO:0000313" key="2">
    <source>
        <dbReference type="EMBL" id="MQM16273.1"/>
    </source>
</evidence>
<accession>A0A843XAD7</accession>
<evidence type="ECO:0000313" key="3">
    <source>
        <dbReference type="Proteomes" id="UP000652761"/>
    </source>
</evidence>
<gene>
    <name evidence="2" type="ORF">Taro_049227</name>
</gene>
<feature type="non-terminal residue" evidence="2">
    <location>
        <position position="50"/>
    </location>
</feature>
<sequence>MEVRQERLGPTVGLYTVFLFLCEEKVSGVLVVFVRLWECTQCSHYVKGRT</sequence>
<organism evidence="2 3">
    <name type="scientific">Colocasia esculenta</name>
    <name type="common">Wild taro</name>
    <name type="synonym">Arum esculentum</name>
    <dbReference type="NCBI Taxonomy" id="4460"/>
    <lineage>
        <taxon>Eukaryota</taxon>
        <taxon>Viridiplantae</taxon>
        <taxon>Streptophyta</taxon>
        <taxon>Embryophyta</taxon>
        <taxon>Tracheophyta</taxon>
        <taxon>Spermatophyta</taxon>
        <taxon>Magnoliopsida</taxon>
        <taxon>Liliopsida</taxon>
        <taxon>Araceae</taxon>
        <taxon>Aroideae</taxon>
        <taxon>Colocasieae</taxon>
        <taxon>Colocasia</taxon>
    </lineage>
</organism>
<keyword evidence="3" id="KW-1185">Reference proteome</keyword>
<keyword evidence="1" id="KW-1133">Transmembrane helix</keyword>